<proteinExistence type="predicted"/>
<sequence>MYFNLQVEQFKRRETFFPLLNNMVTIGQKNRIFRDLIVIIVVQLLQVMVINQTVNLGLFKEFKICSNRWQKCDFLSMSQPVSHHAVVELNKDIYVIGGLHNREHTNAVKKLNMKTGEWTTVSSMYDKRSKLCAVAFNAEKYDPKTNQWTYLASMTKPRSNAAAVVFNGKIYVTGGVNSTMKVMDSVEVLLPRQGHSIICWNNDILIAGGRNNHGISMDSVEIFGENIPWKSALCLR</sequence>
<protein>
    <submittedName>
        <fullName evidence="4">Uncharacterized protein</fullName>
    </submittedName>
</protein>
<dbReference type="SMART" id="SM00612">
    <property type="entry name" value="Kelch"/>
    <property type="match status" value="2"/>
</dbReference>
<dbReference type="PANTHER" id="PTHR45632">
    <property type="entry name" value="LD33804P"/>
    <property type="match status" value="1"/>
</dbReference>
<evidence type="ECO:0000313" key="4">
    <source>
        <dbReference type="WBParaSite" id="jg5227"/>
    </source>
</evidence>
<keyword evidence="3" id="KW-1185">Reference proteome</keyword>
<dbReference type="Gene3D" id="2.120.10.80">
    <property type="entry name" value="Kelch-type beta propeller"/>
    <property type="match status" value="2"/>
</dbReference>
<keyword evidence="1" id="KW-0880">Kelch repeat</keyword>
<dbReference type="SUPFAM" id="SSF117281">
    <property type="entry name" value="Kelch motif"/>
    <property type="match status" value="1"/>
</dbReference>
<evidence type="ECO:0000256" key="1">
    <source>
        <dbReference type="ARBA" id="ARBA00022441"/>
    </source>
</evidence>
<dbReference type="InterPro" id="IPR006652">
    <property type="entry name" value="Kelch_1"/>
</dbReference>
<dbReference type="WBParaSite" id="jg5227">
    <property type="protein sequence ID" value="jg5227"/>
    <property type="gene ID" value="jg5227"/>
</dbReference>
<name>A0A915EEE1_9BILA</name>
<accession>A0A915EEE1</accession>
<dbReference type="Proteomes" id="UP000887574">
    <property type="component" value="Unplaced"/>
</dbReference>
<organism evidence="3 4">
    <name type="scientific">Ditylenchus dipsaci</name>
    <dbReference type="NCBI Taxonomy" id="166011"/>
    <lineage>
        <taxon>Eukaryota</taxon>
        <taxon>Metazoa</taxon>
        <taxon>Ecdysozoa</taxon>
        <taxon>Nematoda</taxon>
        <taxon>Chromadorea</taxon>
        <taxon>Rhabditida</taxon>
        <taxon>Tylenchina</taxon>
        <taxon>Tylenchomorpha</taxon>
        <taxon>Sphaerularioidea</taxon>
        <taxon>Anguinidae</taxon>
        <taxon>Anguininae</taxon>
        <taxon>Ditylenchus</taxon>
    </lineage>
</organism>
<dbReference type="Pfam" id="PF01344">
    <property type="entry name" value="Kelch_1"/>
    <property type="match status" value="3"/>
</dbReference>
<reference evidence="4" key="1">
    <citation type="submission" date="2022-11" db="UniProtKB">
        <authorList>
            <consortium name="WormBaseParasite"/>
        </authorList>
    </citation>
    <scope>IDENTIFICATION</scope>
</reference>
<keyword evidence="2" id="KW-0677">Repeat</keyword>
<evidence type="ECO:0000313" key="3">
    <source>
        <dbReference type="Proteomes" id="UP000887574"/>
    </source>
</evidence>
<dbReference type="InterPro" id="IPR015915">
    <property type="entry name" value="Kelch-typ_b-propeller"/>
</dbReference>
<evidence type="ECO:0000256" key="2">
    <source>
        <dbReference type="ARBA" id="ARBA00022737"/>
    </source>
</evidence>
<dbReference type="AlphaFoldDB" id="A0A915EEE1"/>
<dbReference type="PRINTS" id="PR00501">
    <property type="entry name" value="KELCHREPEAT"/>
</dbReference>
<dbReference type="PANTHER" id="PTHR45632:SF3">
    <property type="entry name" value="KELCH-LIKE PROTEIN 32"/>
    <property type="match status" value="1"/>
</dbReference>